<name>N9VBR5_9BACT</name>
<dbReference type="NCBIfam" id="TIGR01351">
    <property type="entry name" value="adk"/>
    <property type="match status" value="1"/>
</dbReference>
<feature type="binding site" evidence="6">
    <location>
        <position position="149"/>
    </location>
    <ligand>
        <name>Zn(2+)</name>
        <dbReference type="ChEBI" id="CHEBI:29105"/>
        <note>structural</note>
    </ligand>
</feature>
<dbReference type="HAMAP" id="MF_00235">
    <property type="entry name" value="Adenylate_kinase_Adk"/>
    <property type="match status" value="1"/>
</dbReference>
<evidence type="ECO:0000256" key="1">
    <source>
        <dbReference type="ARBA" id="ARBA00022679"/>
    </source>
</evidence>
<keyword evidence="6" id="KW-0479">Metal-binding</keyword>
<feature type="binding site" evidence="6">
    <location>
        <begin position="73"/>
        <end position="75"/>
    </location>
    <ligand>
        <name>AMP</name>
        <dbReference type="ChEBI" id="CHEBI:456215"/>
    </ligand>
</feature>
<feature type="binding site" evidence="6">
    <location>
        <begin position="26"/>
        <end position="31"/>
    </location>
    <ligand>
        <name>ATP</name>
        <dbReference type="ChEBI" id="CHEBI:30616"/>
    </ligand>
</feature>
<dbReference type="InterPro" id="IPR006259">
    <property type="entry name" value="Adenyl_kin_sub"/>
</dbReference>
<feature type="domain" description="Adenylate kinase active site lid" evidence="9">
    <location>
        <begin position="143"/>
        <end position="178"/>
    </location>
</feature>
<comment type="catalytic activity">
    <reaction evidence="6 8">
        <text>AMP + ATP = 2 ADP</text>
        <dbReference type="Rhea" id="RHEA:12973"/>
        <dbReference type="ChEBI" id="CHEBI:30616"/>
        <dbReference type="ChEBI" id="CHEBI:456215"/>
        <dbReference type="ChEBI" id="CHEBI:456216"/>
        <dbReference type="EC" id="2.7.4.3"/>
    </reaction>
</comment>
<dbReference type="GO" id="GO:0005737">
    <property type="term" value="C:cytoplasm"/>
    <property type="evidence" value="ECO:0007669"/>
    <property type="project" value="UniProtKB-SubCell"/>
</dbReference>
<dbReference type="Gene3D" id="3.40.50.300">
    <property type="entry name" value="P-loop containing nucleotide triphosphate hydrolases"/>
    <property type="match status" value="1"/>
</dbReference>
<comment type="function">
    <text evidence="6">Catalyzes the reversible transfer of the terminal phosphate group between ATP and AMP. Plays an important role in cellular energy homeostasis and in adenine nucleotide metabolism.</text>
</comment>
<reference evidence="10 11" key="1">
    <citation type="journal article" date="2013" name="Genome Announc.">
        <title>Draft Genome Sequences of Mycoplasma auris and Mycoplasma yeatsii, Two Species of the Ear Canal of Caprinae.</title>
        <authorList>
            <person name="Dordet-Frisoni E."/>
            <person name="Baranowski E."/>
            <person name="Barre A."/>
            <person name="Blanchard A."/>
            <person name="Breton M."/>
            <person name="Couture C."/>
            <person name="Dupuy V."/>
            <person name="Gaurivaud P."/>
            <person name="Jacob D."/>
            <person name="Lemaitre C."/>
            <person name="Manso-Silvan L."/>
            <person name="Nikolski M."/>
            <person name="Nouvel L.X."/>
            <person name="Poumarat F."/>
            <person name="Sirand-Pugnet P."/>
            <person name="Thebault P."/>
            <person name="Theil S."/>
            <person name="Thiaucourt F."/>
            <person name="Citti C."/>
            <person name="Tardy F."/>
        </authorList>
    </citation>
    <scope>NUCLEOTIDE SEQUENCE [LARGE SCALE GENOMIC DNA]</scope>
    <source>
        <strain evidence="10 11">15026</strain>
    </source>
</reference>
<keyword evidence="6" id="KW-0963">Cytoplasm</keyword>
<comment type="pathway">
    <text evidence="6">Purine metabolism; AMP biosynthesis via salvage pathway; AMP from ADP: step 1/1.</text>
</comment>
<feature type="binding site" evidence="6">
    <location>
        <begin position="102"/>
        <end position="105"/>
    </location>
    <ligand>
        <name>AMP</name>
        <dbReference type="ChEBI" id="CHEBI:456215"/>
    </ligand>
</feature>
<feature type="binding site" evidence="6">
    <location>
        <position position="146"/>
    </location>
    <ligand>
        <name>Zn(2+)</name>
        <dbReference type="ChEBI" id="CHEBI:29105"/>
        <note>structural</note>
    </ligand>
</feature>
<feature type="binding site" evidence="6">
    <location>
        <position position="215"/>
    </location>
    <ligand>
        <name>ATP</name>
        <dbReference type="ChEBI" id="CHEBI:30616"/>
    </ligand>
</feature>
<dbReference type="CDD" id="cd01428">
    <property type="entry name" value="ADK"/>
    <property type="match status" value="1"/>
</dbReference>
<dbReference type="PRINTS" id="PR00094">
    <property type="entry name" value="ADENYLTKNASE"/>
</dbReference>
<keyword evidence="4 6" id="KW-0418">Kinase</keyword>
<comment type="similarity">
    <text evidence="6 7">Belongs to the adenylate kinase family.</text>
</comment>
<dbReference type="PROSITE" id="PS00113">
    <property type="entry name" value="ADENYLATE_KINASE"/>
    <property type="match status" value="1"/>
</dbReference>
<feature type="binding site" evidence="6">
    <location>
        <position position="187"/>
    </location>
    <ligand>
        <name>AMP</name>
        <dbReference type="ChEBI" id="CHEBI:456215"/>
    </ligand>
</feature>
<dbReference type="OrthoDB" id="9805030at2"/>
<dbReference type="Pfam" id="PF05191">
    <property type="entry name" value="ADK_lid"/>
    <property type="match status" value="1"/>
</dbReference>
<dbReference type="FunFam" id="3.40.50.300:FF:000106">
    <property type="entry name" value="Adenylate kinase mitochondrial"/>
    <property type="match status" value="1"/>
</dbReference>
<evidence type="ECO:0000256" key="2">
    <source>
        <dbReference type="ARBA" id="ARBA00022727"/>
    </source>
</evidence>
<dbReference type="PATRIC" id="fig|1188233.3.peg.334"/>
<feature type="region of interest" description="NMP" evidence="6">
    <location>
        <begin position="46"/>
        <end position="75"/>
    </location>
</feature>
<evidence type="ECO:0000313" key="10">
    <source>
        <dbReference type="EMBL" id="ENY68856.1"/>
    </source>
</evidence>
<feature type="binding site" evidence="6">
    <location>
        <position position="169"/>
    </location>
    <ligand>
        <name>Zn(2+)</name>
        <dbReference type="ChEBI" id="CHEBI:29105"/>
        <note>structural</note>
    </ligand>
</feature>
<feature type="binding site" evidence="6">
    <location>
        <begin position="152"/>
        <end position="153"/>
    </location>
    <ligand>
        <name>ATP</name>
        <dbReference type="ChEBI" id="CHEBI:30616"/>
    </ligand>
</feature>
<evidence type="ECO:0000256" key="7">
    <source>
        <dbReference type="RuleBase" id="RU003330"/>
    </source>
</evidence>
<keyword evidence="2 6" id="KW-0545">Nucleotide biosynthesis</keyword>
<dbReference type="InterPro" id="IPR027417">
    <property type="entry name" value="P-loop_NTPase"/>
</dbReference>
<dbReference type="STRING" id="1188233.MAU_3430"/>
<dbReference type="AlphaFoldDB" id="N9VBR5"/>
<dbReference type="InterPro" id="IPR000850">
    <property type="entry name" value="Adenylat/UMP-CMP_kin"/>
</dbReference>
<feature type="binding site" evidence="6">
    <location>
        <position position="143"/>
    </location>
    <ligand>
        <name>ATP</name>
        <dbReference type="ChEBI" id="CHEBI:30616"/>
    </ligand>
</feature>
<keyword evidence="3 6" id="KW-0547">Nucleotide-binding</keyword>
<comment type="caution">
    <text evidence="10">The sequence shown here is derived from an EMBL/GenBank/DDBJ whole genome shotgun (WGS) entry which is preliminary data.</text>
</comment>
<evidence type="ECO:0000256" key="4">
    <source>
        <dbReference type="ARBA" id="ARBA00022777"/>
    </source>
</evidence>
<organism evidence="10 11">
    <name type="scientific">Metamycoplasma auris 15026</name>
    <dbReference type="NCBI Taxonomy" id="1188233"/>
    <lineage>
        <taxon>Bacteria</taxon>
        <taxon>Bacillati</taxon>
        <taxon>Mycoplasmatota</taxon>
        <taxon>Mycoplasmoidales</taxon>
        <taxon>Metamycoplasmataceae</taxon>
        <taxon>Metamycoplasma</taxon>
    </lineage>
</organism>
<dbReference type="SUPFAM" id="SSF52540">
    <property type="entry name" value="P-loop containing nucleoside triphosphate hydrolases"/>
    <property type="match status" value="1"/>
</dbReference>
<feature type="binding site" evidence="6">
    <location>
        <position position="166"/>
    </location>
    <ligand>
        <name>Zn(2+)</name>
        <dbReference type="ChEBI" id="CHEBI:29105"/>
        <note>structural</note>
    </ligand>
</feature>
<feature type="binding site" evidence="6">
    <location>
        <position position="52"/>
    </location>
    <ligand>
        <name>AMP</name>
        <dbReference type="ChEBI" id="CHEBI:456215"/>
    </ligand>
</feature>
<keyword evidence="11" id="KW-1185">Reference proteome</keyword>
<comment type="subunit">
    <text evidence="6 8">Monomer.</text>
</comment>
<keyword evidence="6" id="KW-0862">Zinc</keyword>
<dbReference type="RefSeq" id="WP_004424395.1">
    <property type="nucleotide sequence ID" value="NZ_AORI01000009.1"/>
</dbReference>
<protein>
    <recommendedName>
        <fullName evidence="6 8">Adenylate kinase</fullName>
        <shortName evidence="6">AK</shortName>
        <ecNumber evidence="6 8">2.7.4.3</ecNumber>
    </recommendedName>
    <alternativeName>
        <fullName evidence="6">ATP-AMP transphosphorylase</fullName>
    </alternativeName>
    <alternativeName>
        <fullName evidence="6">ATP:AMP phosphotransferase</fullName>
    </alternativeName>
    <alternativeName>
        <fullName evidence="6">Adenylate monophosphate kinase</fullName>
    </alternativeName>
</protein>
<feature type="region of interest" description="LID" evidence="6">
    <location>
        <begin position="142"/>
        <end position="179"/>
    </location>
</feature>
<dbReference type="InterPro" id="IPR007862">
    <property type="entry name" value="Adenylate_kinase_lid-dom"/>
</dbReference>
<dbReference type="GO" id="GO:0005524">
    <property type="term" value="F:ATP binding"/>
    <property type="evidence" value="ECO:0007669"/>
    <property type="project" value="UniProtKB-UniRule"/>
</dbReference>
<evidence type="ECO:0000256" key="6">
    <source>
        <dbReference type="HAMAP-Rule" id="MF_00235"/>
    </source>
</evidence>
<dbReference type="NCBIfam" id="NF001381">
    <property type="entry name" value="PRK00279.1-3"/>
    <property type="match status" value="1"/>
</dbReference>
<keyword evidence="5 6" id="KW-0067">ATP-binding</keyword>
<dbReference type="GO" id="GO:0008270">
    <property type="term" value="F:zinc ion binding"/>
    <property type="evidence" value="ECO:0007669"/>
    <property type="project" value="UniProtKB-UniRule"/>
</dbReference>
<comment type="domain">
    <text evidence="6">Consists of three domains, a large central CORE domain and two small peripheral domains, NMPbind and LID, which undergo movements during catalysis. The LID domain closes over the site of phosphoryl transfer upon ATP binding. Assembling and dissambling the active center during each catalytic cycle provides an effective means to prevent ATP hydrolysis. Some bacteria have evolved a zinc-coordinating structure that stabilizes the LID domain.</text>
</comment>
<sequence>MINKCSSCNNQTCNNKPNLIFMGPPGAGKGSISKLMVEKFGYFQLSTGDMFRQEIKNETELGKKIKDILDSGKYVDNSITNHLVESNLRNLVATKTPFILDGFPRTLDQAQFLEDLEKKDIFIDKVILLKISNEQIIERLSKRRICPKCKTIYHLEVFPPLENKYCKVCHTEVIKRVDDEKDVILKRLDMYYSQTEILIDFYKKKNIVLEINSHQDLNEVFLDLMRVLGW</sequence>
<dbReference type="UniPathway" id="UPA00588">
    <property type="reaction ID" value="UER00649"/>
</dbReference>
<evidence type="ECO:0000256" key="3">
    <source>
        <dbReference type="ARBA" id="ARBA00022741"/>
    </source>
</evidence>
<evidence type="ECO:0000256" key="8">
    <source>
        <dbReference type="RuleBase" id="RU003331"/>
    </source>
</evidence>
<dbReference type="InterPro" id="IPR033690">
    <property type="entry name" value="Adenylat_kinase_CS"/>
</dbReference>
<keyword evidence="1 6" id="KW-0808">Transferase</keyword>
<dbReference type="PANTHER" id="PTHR23359">
    <property type="entry name" value="NUCLEOTIDE KINASE"/>
    <property type="match status" value="1"/>
</dbReference>
<dbReference type="Pfam" id="PF00406">
    <property type="entry name" value="ADK"/>
    <property type="match status" value="1"/>
</dbReference>
<dbReference type="GO" id="GO:0004017">
    <property type="term" value="F:AMP kinase activity"/>
    <property type="evidence" value="ECO:0007669"/>
    <property type="project" value="UniProtKB-UniRule"/>
</dbReference>
<proteinExistence type="inferred from homology"/>
<evidence type="ECO:0000256" key="5">
    <source>
        <dbReference type="ARBA" id="ARBA00022840"/>
    </source>
</evidence>
<dbReference type="EC" id="2.7.4.3" evidence="6 8"/>
<dbReference type="GO" id="GO:0044209">
    <property type="term" value="P:AMP salvage"/>
    <property type="evidence" value="ECO:0007669"/>
    <property type="project" value="UniProtKB-UniRule"/>
</dbReference>
<dbReference type="eggNOG" id="COG0563">
    <property type="taxonomic scope" value="Bacteria"/>
</dbReference>
<dbReference type="EMBL" id="AORI01000009">
    <property type="protein sequence ID" value="ENY68856.1"/>
    <property type="molecule type" value="Genomic_DNA"/>
</dbReference>
<evidence type="ECO:0000259" key="9">
    <source>
        <dbReference type="Pfam" id="PF05191"/>
    </source>
</evidence>
<evidence type="ECO:0000313" key="11">
    <source>
        <dbReference type="Proteomes" id="UP000013131"/>
    </source>
</evidence>
<dbReference type="Proteomes" id="UP000013131">
    <property type="component" value="Unassembled WGS sequence"/>
</dbReference>
<comment type="subcellular location">
    <subcellularLocation>
        <location evidence="6 8">Cytoplasm</location>
    </subcellularLocation>
</comment>
<feature type="binding site" evidence="6">
    <location>
        <position position="109"/>
    </location>
    <ligand>
        <name>AMP</name>
        <dbReference type="ChEBI" id="CHEBI:456215"/>
    </ligand>
</feature>
<gene>
    <name evidence="6 10" type="primary">adk</name>
    <name evidence="10" type="ORF">MAU_3430</name>
</gene>
<accession>N9VBR5</accession>
<feature type="binding site" evidence="6">
    <location>
        <position position="47"/>
    </location>
    <ligand>
        <name>AMP</name>
        <dbReference type="ChEBI" id="CHEBI:456215"/>
    </ligand>
</feature>
<feature type="binding site" evidence="6">
    <location>
        <position position="176"/>
    </location>
    <ligand>
        <name>AMP</name>
        <dbReference type="ChEBI" id="CHEBI:456215"/>
    </ligand>
</feature>